<reference evidence="9 10" key="1">
    <citation type="submission" date="2023-12" db="EMBL/GenBank/DDBJ databases">
        <title>A high-quality genome assembly for Dillenia turbinata (Dilleniales).</title>
        <authorList>
            <person name="Chanderbali A."/>
        </authorList>
    </citation>
    <scope>NUCLEOTIDE SEQUENCE [LARGE SCALE GENOMIC DNA]</scope>
    <source>
        <strain evidence="9">LSX21</strain>
        <tissue evidence="9">Leaf</tissue>
    </source>
</reference>
<name>A0AAN8VCZ5_9MAGN</name>
<sequence length="425" mass="49670">MKWAKKNKHSSSSSSRFPTISNVFTLSTLFSKFKQMGMKPKREPTKGKQEKKNAATWSSPMNGLGGKESRFYAKEDDTFWRLSFGEDSCEGTKKNISVYNSVLYDSDDEVDYPFSSYQSCSSASTQVPNKKYYNFTDMVSDLQRTRELPENMEIWPEFEVCKGKYNRKKKSFRKSGRETIRGQRKSNPEVSEEKLSELEKEGDKAEDTTSLEHKYERKLQPVRTIQTERETVSHSRRHSRSQSNLRKIEEEEDAIAAPKLEETDEHSAQPLKDFESKIVFPENERERKSMHISSETPRRRTRSSCKVRIHSPKTPSKAEVCKIKALEDMKKAKMKMARMSKERTVEVRTGLESCAVVKCSFDPQQDFRDSMMEMITEKSIRRPEEMEELLACYLTLNSDAYHDLIIKVFRQVWFELNHSQWHPEL</sequence>
<keyword evidence="5 6" id="KW-0539">Nucleus</keyword>
<feature type="compositionally biased region" description="Basic residues" evidence="7">
    <location>
        <begin position="299"/>
        <end position="311"/>
    </location>
</feature>
<feature type="region of interest" description="Disordered" evidence="7">
    <location>
        <begin position="172"/>
        <end position="251"/>
    </location>
</feature>
<evidence type="ECO:0000313" key="10">
    <source>
        <dbReference type="Proteomes" id="UP001370490"/>
    </source>
</evidence>
<dbReference type="AlphaFoldDB" id="A0AAN8VCZ5"/>
<feature type="compositionally biased region" description="Basic and acidic residues" evidence="7">
    <location>
        <begin position="191"/>
        <end position="219"/>
    </location>
</feature>
<dbReference type="Pfam" id="PF04844">
    <property type="entry name" value="Ovate"/>
    <property type="match status" value="1"/>
</dbReference>
<evidence type="ECO:0000256" key="7">
    <source>
        <dbReference type="SAM" id="MobiDB-lite"/>
    </source>
</evidence>
<comment type="subcellular location">
    <subcellularLocation>
        <location evidence="1 6">Nucleus</location>
    </subcellularLocation>
</comment>
<dbReference type="InterPro" id="IPR006458">
    <property type="entry name" value="Ovate_C"/>
</dbReference>
<dbReference type="GO" id="GO:0045892">
    <property type="term" value="P:negative regulation of DNA-templated transcription"/>
    <property type="evidence" value="ECO:0007669"/>
    <property type="project" value="UniProtKB-UniRule"/>
</dbReference>
<keyword evidence="3 6" id="KW-0805">Transcription regulation</keyword>
<evidence type="ECO:0000256" key="3">
    <source>
        <dbReference type="ARBA" id="ARBA00023015"/>
    </source>
</evidence>
<dbReference type="InterPro" id="IPR038933">
    <property type="entry name" value="Ovate"/>
</dbReference>
<evidence type="ECO:0000259" key="8">
    <source>
        <dbReference type="PROSITE" id="PS51754"/>
    </source>
</evidence>
<accession>A0AAN8VCZ5</accession>
<dbReference type="GO" id="GO:0005634">
    <property type="term" value="C:nucleus"/>
    <property type="evidence" value="ECO:0007669"/>
    <property type="project" value="UniProtKB-SubCell"/>
</dbReference>
<evidence type="ECO:0000313" key="9">
    <source>
        <dbReference type="EMBL" id="KAK6932738.1"/>
    </source>
</evidence>
<evidence type="ECO:0000256" key="6">
    <source>
        <dbReference type="RuleBase" id="RU367028"/>
    </source>
</evidence>
<feature type="region of interest" description="Disordered" evidence="7">
    <location>
        <begin position="284"/>
        <end position="311"/>
    </location>
</feature>
<keyword evidence="2 6" id="KW-0678">Repressor</keyword>
<feature type="region of interest" description="Disordered" evidence="7">
    <location>
        <begin position="36"/>
        <end position="62"/>
    </location>
</feature>
<organism evidence="9 10">
    <name type="scientific">Dillenia turbinata</name>
    <dbReference type="NCBI Taxonomy" id="194707"/>
    <lineage>
        <taxon>Eukaryota</taxon>
        <taxon>Viridiplantae</taxon>
        <taxon>Streptophyta</taxon>
        <taxon>Embryophyta</taxon>
        <taxon>Tracheophyta</taxon>
        <taxon>Spermatophyta</taxon>
        <taxon>Magnoliopsida</taxon>
        <taxon>eudicotyledons</taxon>
        <taxon>Gunneridae</taxon>
        <taxon>Pentapetalae</taxon>
        <taxon>Dilleniales</taxon>
        <taxon>Dilleniaceae</taxon>
        <taxon>Dillenia</taxon>
    </lineage>
</organism>
<dbReference type="PANTHER" id="PTHR33057">
    <property type="entry name" value="TRANSCRIPTION REPRESSOR OFP7-RELATED"/>
    <property type="match status" value="1"/>
</dbReference>
<dbReference type="NCBIfam" id="TIGR01568">
    <property type="entry name" value="A_thal_3678"/>
    <property type="match status" value="1"/>
</dbReference>
<keyword evidence="10" id="KW-1185">Reference proteome</keyword>
<dbReference type="PROSITE" id="PS51754">
    <property type="entry name" value="OVATE"/>
    <property type="match status" value="1"/>
</dbReference>
<comment type="function">
    <text evidence="6">Transcriptional repressor that regulates multiple aspects of plant growth and development.</text>
</comment>
<gene>
    <name evidence="9" type="ORF">RJ641_002362</name>
</gene>
<evidence type="ECO:0000256" key="4">
    <source>
        <dbReference type="ARBA" id="ARBA00023163"/>
    </source>
</evidence>
<proteinExistence type="predicted"/>
<feature type="compositionally biased region" description="Basic and acidic residues" evidence="7">
    <location>
        <begin position="40"/>
        <end position="53"/>
    </location>
</feature>
<dbReference type="PANTHER" id="PTHR33057:SF82">
    <property type="entry name" value="TRANSCRIPTION REPRESSOR OFP5"/>
    <property type="match status" value="1"/>
</dbReference>
<protein>
    <recommendedName>
        <fullName evidence="6">Transcription repressor</fullName>
    </recommendedName>
    <alternativeName>
        <fullName evidence="6">Ovate family protein</fullName>
    </alternativeName>
</protein>
<dbReference type="Proteomes" id="UP001370490">
    <property type="component" value="Unassembled WGS sequence"/>
</dbReference>
<evidence type="ECO:0000256" key="1">
    <source>
        <dbReference type="ARBA" id="ARBA00004123"/>
    </source>
</evidence>
<dbReference type="EMBL" id="JBAMMX010000010">
    <property type="protein sequence ID" value="KAK6932738.1"/>
    <property type="molecule type" value="Genomic_DNA"/>
</dbReference>
<evidence type="ECO:0000256" key="5">
    <source>
        <dbReference type="ARBA" id="ARBA00023242"/>
    </source>
</evidence>
<evidence type="ECO:0000256" key="2">
    <source>
        <dbReference type="ARBA" id="ARBA00022491"/>
    </source>
</evidence>
<keyword evidence="4 6" id="KW-0804">Transcription</keyword>
<feature type="domain" description="OVATE" evidence="8">
    <location>
        <begin position="356"/>
        <end position="415"/>
    </location>
</feature>
<comment type="caution">
    <text evidence="9">The sequence shown here is derived from an EMBL/GenBank/DDBJ whole genome shotgun (WGS) entry which is preliminary data.</text>
</comment>